<protein>
    <submittedName>
        <fullName evidence="2">Uncharacterized protein</fullName>
    </submittedName>
</protein>
<keyword evidence="3" id="KW-1185">Reference proteome</keyword>
<name>A0A8J7SHE1_9BACT</name>
<gene>
    <name evidence="2" type="ORF">JIN82_01285</name>
</gene>
<evidence type="ECO:0000313" key="2">
    <source>
        <dbReference type="EMBL" id="MBK1789779.1"/>
    </source>
</evidence>
<accession>A0A8J7SHE1</accession>
<reference evidence="2" key="1">
    <citation type="submission" date="2021-01" db="EMBL/GenBank/DDBJ databases">
        <title>Modified the classification status of verrucomicrobia.</title>
        <authorList>
            <person name="Feng X."/>
        </authorList>
    </citation>
    <scope>NUCLEOTIDE SEQUENCE</scope>
    <source>
        <strain evidence="2">_KCTC 22039</strain>
    </source>
</reference>
<keyword evidence="1" id="KW-0732">Signal</keyword>
<dbReference type="Proteomes" id="UP000624703">
    <property type="component" value="Unassembled WGS sequence"/>
</dbReference>
<organism evidence="2 3">
    <name type="scientific">Persicirhabdus sediminis</name>
    <dbReference type="NCBI Taxonomy" id="454144"/>
    <lineage>
        <taxon>Bacteria</taxon>
        <taxon>Pseudomonadati</taxon>
        <taxon>Verrucomicrobiota</taxon>
        <taxon>Verrucomicrobiia</taxon>
        <taxon>Verrucomicrobiales</taxon>
        <taxon>Verrucomicrobiaceae</taxon>
        <taxon>Persicirhabdus</taxon>
    </lineage>
</organism>
<comment type="caution">
    <text evidence="2">The sequence shown here is derived from an EMBL/GenBank/DDBJ whole genome shotgun (WGS) entry which is preliminary data.</text>
</comment>
<evidence type="ECO:0000313" key="3">
    <source>
        <dbReference type="Proteomes" id="UP000624703"/>
    </source>
</evidence>
<feature type="chain" id="PRO_5035151527" evidence="1">
    <location>
        <begin position="18"/>
        <end position="246"/>
    </location>
</feature>
<dbReference type="EMBL" id="JAENIM010000009">
    <property type="protein sequence ID" value="MBK1789779.1"/>
    <property type="molecule type" value="Genomic_DNA"/>
</dbReference>
<dbReference type="RefSeq" id="WP_200309822.1">
    <property type="nucleotide sequence ID" value="NZ_JAENIM010000009.1"/>
</dbReference>
<feature type="signal peptide" evidence="1">
    <location>
        <begin position="1"/>
        <end position="17"/>
    </location>
</feature>
<dbReference type="AlphaFoldDB" id="A0A8J7SHE1"/>
<sequence>MKYITIFILFLHAFANAQDKQPMFFKVYSVSTTPENLAYGPIDESNEVTFKRKQRSPFYKIAKTNKIVFYDRDKPLNEDGKLNIIAKASISPSIKQPLLVFVPTERKDDGTQLFDIITLDDNSKAFSGGKSYFINLTKSKVALVFGKKNENKIFINPKQAKAHEISSGHVGNLPFKVYISDNKTAKLAVNSYLFPTKKGRSVYFIWPKTNPSGKGNLVKIDLMRQNAAQIERDDKDLIELKLNKSG</sequence>
<evidence type="ECO:0000256" key="1">
    <source>
        <dbReference type="SAM" id="SignalP"/>
    </source>
</evidence>
<proteinExistence type="predicted"/>